<gene>
    <name evidence="4" type="ORF">L345_15912</name>
</gene>
<dbReference type="InterPro" id="IPR042426">
    <property type="entry name" value="CDPF1"/>
</dbReference>
<dbReference type="InterPro" id="IPR018785">
    <property type="entry name" value="CDPF1_dom"/>
</dbReference>
<accession>V8N8C2</accession>
<dbReference type="Proteomes" id="UP000018936">
    <property type="component" value="Unassembled WGS sequence"/>
</dbReference>
<feature type="domain" description="Cysteine-rich DPF motif" evidence="3">
    <location>
        <begin position="27"/>
        <end position="110"/>
    </location>
</feature>
<protein>
    <recommendedName>
        <fullName evidence="2">Cysteine-rich DPF motif domain-containing protein 1</fullName>
    </recommendedName>
</protein>
<sequence>MESAGTRNHETWAYMILTGYLANHPSTPYSYYGHKPPNAYSVTLLEDCYVMKDPFTPDKDKFLILGAQCSRCHKRVCVGPDCSLFYSKRFCLPCVKAHIREFPLEIEEDLKKKARTKSSKKGDSKNLEKS</sequence>
<organism evidence="4 5">
    <name type="scientific">Ophiophagus hannah</name>
    <name type="common">King cobra</name>
    <name type="synonym">Naja hannah</name>
    <dbReference type="NCBI Taxonomy" id="8665"/>
    <lineage>
        <taxon>Eukaryota</taxon>
        <taxon>Metazoa</taxon>
        <taxon>Chordata</taxon>
        <taxon>Craniata</taxon>
        <taxon>Vertebrata</taxon>
        <taxon>Euteleostomi</taxon>
        <taxon>Lepidosauria</taxon>
        <taxon>Squamata</taxon>
        <taxon>Bifurcata</taxon>
        <taxon>Unidentata</taxon>
        <taxon>Episquamata</taxon>
        <taxon>Toxicofera</taxon>
        <taxon>Serpentes</taxon>
        <taxon>Colubroidea</taxon>
        <taxon>Elapidae</taxon>
        <taxon>Elapinae</taxon>
        <taxon>Ophiophagus</taxon>
    </lineage>
</organism>
<comment type="caution">
    <text evidence="4">The sequence shown here is derived from an EMBL/GenBank/DDBJ whole genome shotgun (WGS) entry which is preliminary data.</text>
</comment>
<reference evidence="4 5" key="1">
    <citation type="journal article" date="2013" name="Proc. Natl. Acad. Sci. U.S.A.">
        <title>The king cobra genome reveals dynamic gene evolution and adaptation in the snake venom system.</title>
        <authorList>
            <person name="Vonk F.J."/>
            <person name="Casewell N.R."/>
            <person name="Henkel C.V."/>
            <person name="Heimberg A.M."/>
            <person name="Jansen H.J."/>
            <person name="McCleary R.J."/>
            <person name="Kerkkamp H.M."/>
            <person name="Vos R.A."/>
            <person name="Guerreiro I."/>
            <person name="Calvete J.J."/>
            <person name="Wuster W."/>
            <person name="Woods A.E."/>
            <person name="Logan J.M."/>
            <person name="Harrison R.A."/>
            <person name="Castoe T.A."/>
            <person name="de Koning A.P."/>
            <person name="Pollock D.D."/>
            <person name="Yandell M."/>
            <person name="Calderon D."/>
            <person name="Renjifo C."/>
            <person name="Currier R.B."/>
            <person name="Salgado D."/>
            <person name="Pla D."/>
            <person name="Sanz L."/>
            <person name="Hyder A.S."/>
            <person name="Ribeiro J.M."/>
            <person name="Arntzen J.W."/>
            <person name="van den Thillart G.E."/>
            <person name="Boetzer M."/>
            <person name="Pirovano W."/>
            <person name="Dirks R.P."/>
            <person name="Spaink H.P."/>
            <person name="Duboule D."/>
            <person name="McGlinn E."/>
            <person name="Kini R.M."/>
            <person name="Richardson M.K."/>
        </authorList>
    </citation>
    <scope>NUCLEOTIDE SEQUENCE</scope>
    <source>
        <tissue evidence="4">Blood</tissue>
    </source>
</reference>
<dbReference type="AlphaFoldDB" id="V8N8C2"/>
<keyword evidence="5" id="KW-1185">Reference proteome</keyword>
<name>V8N8C2_OPHHA</name>
<evidence type="ECO:0000313" key="4">
    <source>
        <dbReference type="EMBL" id="ETE58365.1"/>
    </source>
</evidence>
<evidence type="ECO:0000259" key="3">
    <source>
        <dbReference type="Pfam" id="PF10170"/>
    </source>
</evidence>
<dbReference type="PANTHER" id="PTHR31849:SF1">
    <property type="entry name" value="CYSTEINE-RICH DPF MOTIF DOMAIN-CONTAINING PROTEIN 1"/>
    <property type="match status" value="1"/>
</dbReference>
<evidence type="ECO:0000256" key="1">
    <source>
        <dbReference type="ARBA" id="ARBA00007917"/>
    </source>
</evidence>
<dbReference type="EMBL" id="AZIM01006846">
    <property type="protein sequence ID" value="ETE58365.1"/>
    <property type="molecule type" value="Genomic_DNA"/>
</dbReference>
<comment type="similarity">
    <text evidence="1">Belongs to the CDPF1 family.</text>
</comment>
<dbReference type="PANTHER" id="PTHR31849">
    <property type="entry name" value="CYSTEINE-RICH PDF MOTIF DOMAIN-CONTAINING PROTEIN 1"/>
    <property type="match status" value="1"/>
</dbReference>
<proteinExistence type="inferred from homology"/>
<dbReference type="OrthoDB" id="191995at2759"/>
<dbReference type="PRINTS" id="PR01995">
    <property type="entry name" value="UPF0595"/>
</dbReference>
<feature type="non-terminal residue" evidence="4">
    <location>
        <position position="1"/>
    </location>
</feature>
<evidence type="ECO:0000256" key="2">
    <source>
        <dbReference type="ARBA" id="ARBA00014801"/>
    </source>
</evidence>
<dbReference type="Pfam" id="PF10170">
    <property type="entry name" value="C6_DPF"/>
    <property type="match status" value="1"/>
</dbReference>
<evidence type="ECO:0000313" key="5">
    <source>
        <dbReference type="Proteomes" id="UP000018936"/>
    </source>
</evidence>